<sequence>MAEANPTNSNPEYFDDDISTAATIKKRATAATSFQDSHQVTERSADQPASDWVDEFEIDTTGKEIRLNLMEEVLLLGLKDREGYTSFWNDCISSGLRGCFIVELGLRGRVELEKATARKRGLTSRRVLVKNPAPTGEVLLDESLKLIKSSPLDTVQNWIELLSGETWNPLNLRFQIRNVRERIAKNLVDKGVLTTEKQNFFLFDMTTHPLTDSTAKQRVVKKIQESVLSKWVNDPTRMDKRVLSLIFLCHASDVLENAFSTLSDEDYELAMKRVKDLLNIEPDAESLKDTSLGSEVVWAVISAFLK</sequence>
<organism evidence="6 7">
    <name type="scientific">Oopsacas minuta</name>
    <dbReference type="NCBI Taxonomy" id="111878"/>
    <lineage>
        <taxon>Eukaryota</taxon>
        <taxon>Metazoa</taxon>
        <taxon>Porifera</taxon>
        <taxon>Hexactinellida</taxon>
        <taxon>Hexasterophora</taxon>
        <taxon>Lyssacinosida</taxon>
        <taxon>Leucopsacidae</taxon>
        <taxon>Oopsacas</taxon>
    </lineage>
</organism>
<dbReference type="Pfam" id="PF05719">
    <property type="entry name" value="GPP34"/>
    <property type="match status" value="1"/>
</dbReference>
<dbReference type="FunFam" id="1.10.3630.10:FF:000004">
    <property type="entry name" value="Probable VPS74-protein involved in protein-vacuolar targeting"/>
    <property type="match status" value="1"/>
</dbReference>
<dbReference type="GO" id="GO:0006890">
    <property type="term" value="P:retrograde vesicle-mediated transport, Golgi to endoplasmic reticulum"/>
    <property type="evidence" value="ECO:0007669"/>
    <property type="project" value="TreeGrafter"/>
</dbReference>
<comment type="subcellular location">
    <subcellularLocation>
        <location evidence="1">Golgi apparatus membrane</location>
        <topology evidence="1">Peripheral membrane protein</topology>
        <orientation evidence="1">Cytoplasmic side</orientation>
    </subcellularLocation>
</comment>
<evidence type="ECO:0000256" key="5">
    <source>
        <dbReference type="ARBA" id="ARBA00023136"/>
    </source>
</evidence>
<comment type="caution">
    <text evidence="6">The sequence shown here is derived from an EMBL/GenBank/DDBJ whole genome shotgun (WGS) entry which is preliminary data.</text>
</comment>
<evidence type="ECO:0000313" key="6">
    <source>
        <dbReference type="EMBL" id="KAI6645890.1"/>
    </source>
</evidence>
<evidence type="ECO:0000256" key="1">
    <source>
        <dbReference type="ARBA" id="ARBA00004255"/>
    </source>
</evidence>
<evidence type="ECO:0000256" key="2">
    <source>
        <dbReference type="ARBA" id="ARBA00007284"/>
    </source>
</evidence>
<dbReference type="EMBL" id="JAKMXF010000365">
    <property type="protein sequence ID" value="KAI6645890.1"/>
    <property type="molecule type" value="Genomic_DNA"/>
</dbReference>
<dbReference type="PANTHER" id="PTHR12704:SF2">
    <property type="entry name" value="GOLGI PHOSPHOPROTEIN 3 HOMOLOG SAURON"/>
    <property type="match status" value="1"/>
</dbReference>
<dbReference type="AlphaFoldDB" id="A0AAV7JB20"/>
<evidence type="ECO:0000256" key="3">
    <source>
        <dbReference type="ARBA" id="ARBA00023034"/>
    </source>
</evidence>
<comment type="similarity">
    <text evidence="2">Belongs to the GOLPH3/VPS74 family.</text>
</comment>
<dbReference type="GO" id="GO:0031985">
    <property type="term" value="C:Golgi cisterna"/>
    <property type="evidence" value="ECO:0007669"/>
    <property type="project" value="TreeGrafter"/>
</dbReference>
<evidence type="ECO:0000313" key="7">
    <source>
        <dbReference type="Proteomes" id="UP001165289"/>
    </source>
</evidence>
<dbReference type="GO" id="GO:0048194">
    <property type="term" value="P:Golgi vesicle budding"/>
    <property type="evidence" value="ECO:0007669"/>
    <property type="project" value="TreeGrafter"/>
</dbReference>
<dbReference type="GO" id="GO:0000139">
    <property type="term" value="C:Golgi membrane"/>
    <property type="evidence" value="ECO:0007669"/>
    <property type="project" value="UniProtKB-SubCell"/>
</dbReference>
<proteinExistence type="inferred from homology"/>
<dbReference type="Gene3D" id="1.10.3630.10">
    <property type="entry name" value="yeast vps74-n-term truncation variant domain like"/>
    <property type="match status" value="1"/>
</dbReference>
<dbReference type="PANTHER" id="PTHR12704">
    <property type="entry name" value="TRANS-GOLGI PROTEIN GMX33"/>
    <property type="match status" value="1"/>
</dbReference>
<name>A0AAV7JB20_9METZ</name>
<dbReference type="GO" id="GO:0043001">
    <property type="term" value="P:Golgi to plasma membrane protein transport"/>
    <property type="evidence" value="ECO:0007669"/>
    <property type="project" value="TreeGrafter"/>
</dbReference>
<dbReference type="GO" id="GO:0005802">
    <property type="term" value="C:trans-Golgi network"/>
    <property type="evidence" value="ECO:0007669"/>
    <property type="project" value="TreeGrafter"/>
</dbReference>
<keyword evidence="5" id="KW-0472">Membrane</keyword>
<keyword evidence="3" id="KW-0333">Golgi apparatus</keyword>
<gene>
    <name evidence="6" type="ORF">LOD99_13148</name>
</gene>
<keyword evidence="4" id="KW-0446">Lipid-binding</keyword>
<dbReference type="Proteomes" id="UP001165289">
    <property type="component" value="Unassembled WGS sequence"/>
</dbReference>
<protein>
    <submittedName>
        <fullName evidence="6">Golgi phosphoprotein 3</fullName>
    </submittedName>
</protein>
<dbReference type="GO" id="GO:0070273">
    <property type="term" value="F:phosphatidylinositol-4-phosphate binding"/>
    <property type="evidence" value="ECO:0007669"/>
    <property type="project" value="InterPro"/>
</dbReference>
<dbReference type="InterPro" id="IPR008628">
    <property type="entry name" value="GPP34-like"/>
</dbReference>
<reference evidence="6 7" key="1">
    <citation type="journal article" date="2023" name="BMC Biol.">
        <title>The compact genome of the sponge Oopsacas minuta (Hexactinellida) is lacking key metazoan core genes.</title>
        <authorList>
            <person name="Santini S."/>
            <person name="Schenkelaars Q."/>
            <person name="Jourda C."/>
            <person name="Duchesne M."/>
            <person name="Belahbib H."/>
            <person name="Rocher C."/>
            <person name="Selva M."/>
            <person name="Riesgo A."/>
            <person name="Vervoort M."/>
            <person name="Leys S.P."/>
            <person name="Kodjabachian L."/>
            <person name="Le Bivic A."/>
            <person name="Borchiellini C."/>
            <person name="Claverie J.M."/>
            <person name="Renard E."/>
        </authorList>
    </citation>
    <scope>NUCLEOTIDE SEQUENCE [LARGE SCALE GENOMIC DNA]</scope>
    <source>
        <strain evidence="6">SPO-2</strain>
    </source>
</reference>
<dbReference type="InterPro" id="IPR038261">
    <property type="entry name" value="GPP34-like_sf"/>
</dbReference>
<accession>A0AAV7JB20</accession>
<keyword evidence="7" id="KW-1185">Reference proteome</keyword>
<dbReference type="GO" id="GO:0005829">
    <property type="term" value="C:cytosol"/>
    <property type="evidence" value="ECO:0007669"/>
    <property type="project" value="TreeGrafter"/>
</dbReference>
<evidence type="ECO:0000256" key="4">
    <source>
        <dbReference type="ARBA" id="ARBA00023121"/>
    </source>
</evidence>
<dbReference type="GO" id="GO:0007030">
    <property type="term" value="P:Golgi organization"/>
    <property type="evidence" value="ECO:0007669"/>
    <property type="project" value="TreeGrafter"/>
</dbReference>